<dbReference type="SUPFAM" id="SSF52266">
    <property type="entry name" value="SGNH hydrolase"/>
    <property type="match status" value="1"/>
</dbReference>
<dbReference type="Proteomes" id="UP001596472">
    <property type="component" value="Unassembled WGS sequence"/>
</dbReference>
<protein>
    <submittedName>
        <fullName evidence="10">Plastocyanin/azurin family copper-binding protein</fullName>
    </submittedName>
</protein>
<dbReference type="InterPro" id="IPR013830">
    <property type="entry name" value="SGNH_hydro"/>
</dbReference>
<evidence type="ECO:0000256" key="5">
    <source>
        <dbReference type="SAM" id="MobiDB-lite"/>
    </source>
</evidence>
<dbReference type="SUPFAM" id="SSF49503">
    <property type="entry name" value="Cupredoxins"/>
    <property type="match status" value="1"/>
</dbReference>
<evidence type="ECO:0000259" key="7">
    <source>
        <dbReference type="Pfam" id="PF00127"/>
    </source>
</evidence>
<feature type="compositionally biased region" description="Polar residues" evidence="5">
    <location>
        <begin position="32"/>
        <end position="44"/>
    </location>
</feature>
<dbReference type="InterPro" id="IPR008972">
    <property type="entry name" value="Cupredoxin"/>
</dbReference>
<evidence type="ECO:0000313" key="10">
    <source>
        <dbReference type="EMBL" id="MFC7338232.1"/>
    </source>
</evidence>
<feature type="domain" description="Blue (type 1) copper" evidence="7">
    <location>
        <begin position="1025"/>
        <end position="1138"/>
    </location>
</feature>
<dbReference type="Gene3D" id="3.40.50.1110">
    <property type="entry name" value="SGNH hydrolase"/>
    <property type="match status" value="1"/>
</dbReference>
<evidence type="ECO:0000256" key="4">
    <source>
        <dbReference type="ARBA" id="ARBA00023008"/>
    </source>
</evidence>
<dbReference type="Pfam" id="PF13472">
    <property type="entry name" value="Lipase_GDSL_2"/>
    <property type="match status" value="1"/>
</dbReference>
<evidence type="ECO:0000256" key="3">
    <source>
        <dbReference type="ARBA" id="ARBA00022982"/>
    </source>
</evidence>
<dbReference type="EMBL" id="JBHTBS010000007">
    <property type="protein sequence ID" value="MFC7338232.1"/>
    <property type="molecule type" value="Genomic_DNA"/>
</dbReference>
<accession>A0ABW2L794</accession>
<keyword evidence="3" id="KW-0249">Electron transport</keyword>
<dbReference type="Gene3D" id="2.60.40.420">
    <property type="entry name" value="Cupredoxins - blue copper proteins"/>
    <property type="match status" value="1"/>
</dbReference>
<evidence type="ECO:0000259" key="9">
    <source>
        <dbReference type="Pfam" id="PF23500"/>
    </source>
</evidence>
<keyword evidence="6" id="KW-0732">Signal</keyword>
<evidence type="ECO:0000256" key="1">
    <source>
        <dbReference type="ARBA" id="ARBA00022448"/>
    </source>
</evidence>
<dbReference type="InterPro" id="IPR036514">
    <property type="entry name" value="SGNH_hydro_sf"/>
</dbReference>
<dbReference type="RefSeq" id="WP_379713309.1">
    <property type="nucleotide sequence ID" value="NZ_JBHTBS010000007.1"/>
</dbReference>
<dbReference type="PANTHER" id="PTHR33546">
    <property type="entry name" value="LARGE, MULTIFUNCTIONAL SECRETED PROTEIN-RELATED"/>
    <property type="match status" value="1"/>
</dbReference>
<dbReference type="CDD" id="cd04233">
    <property type="entry name" value="Auracyanin"/>
    <property type="match status" value="1"/>
</dbReference>
<dbReference type="Pfam" id="PF00127">
    <property type="entry name" value="Copper-bind"/>
    <property type="match status" value="1"/>
</dbReference>
<evidence type="ECO:0000313" key="11">
    <source>
        <dbReference type="Proteomes" id="UP001596472"/>
    </source>
</evidence>
<proteinExistence type="predicted"/>
<feature type="signal peptide" evidence="6">
    <location>
        <begin position="1"/>
        <end position="22"/>
    </location>
</feature>
<organism evidence="10 11">
    <name type="scientific">Haloferula chungangensis</name>
    <dbReference type="NCBI Taxonomy" id="1048331"/>
    <lineage>
        <taxon>Bacteria</taxon>
        <taxon>Pseudomonadati</taxon>
        <taxon>Verrucomicrobiota</taxon>
        <taxon>Verrucomicrobiia</taxon>
        <taxon>Verrucomicrobiales</taxon>
        <taxon>Verrucomicrobiaceae</taxon>
        <taxon>Haloferula</taxon>
    </lineage>
</organism>
<dbReference type="InterPro" id="IPR055557">
    <property type="entry name" value="DUF7133"/>
</dbReference>
<sequence length="1140" mass="126350">MVSISRLIFALTFLLTGATLQSAEKPTRKKTAVNSAETASTNGMPNVSVKADGLTIFYGNSFVERQQEDGTLESLLQVANAGEQQRFRSMAYTGDEVGFRIRAEKFGDHMGYISKQLPCERVVMCFGMNESFAGAEGLAKFAKDLDLYLSIIEQRHPASELVLVSPTAVEKVASGDFPDPVARNADIELYCKVMQETAEKRGVRFIDLFGPSKKLFAESKASLTSNGMHLNDAGNRELAKVLAAALSSAEKVSRIETESPGFLALRKLVSRKAYEVAMAYHPANGIHYYGVRRRDYEYASEIPHHLVLANQLDEAIWKQAADLKSVQSFPELEVVEATPPASTPRKGLGVIQSTEEDLAGFSVADGFDVNLFASSEEFPELVNPLQLNFDAQGRLWVICFASYPVPLPGQLSDDKVLIFEDTDGDGKADKRTVFADKLKLPDGFVFYKDGIIVSVARQFLWLRDTDGDDVADVREEILRGADDTDTHHGGYLERTPQGQLIVNEALFHRGQFETPQGVVRTKDAATLFYDLDSQTLTVERQTTHPNPWKVSFNPWGESIQMFGGGQIIDCDFYNVATPVGTSSLPTMGMPFRDDKGCTLEFVSSPHFPQEWSGGLLTGHLLAKNAVLYTPLKLEGGTWVKAGESINLLSSENKVFRPTDLGFGLDGALYVSDFYYPIIGHAQHSIRDANRDYSHGRIWRVTRKGSALATPPKIAGAELNELFDLLTHPQVRVQELAREELERRPSGEVLAHAKSRIAEGMSDGKLGLELLWLFEREKDFSQPELLRELVSSRELPIQRAAARSLRWWAPSLGDEAKLLASDLMKSPDERTRMAVISVASHLLSRDPFWMKLVDDASAPDGTPLDRVVKLAQLHGRMPLSPEFPILTVSPESKLVGWLRKEKDGGASLYFQSDEARDLILSYAGDPHLNITFNGIPVRRSRGDVHSKSGQLTVNLIEGMNVIETTTRLGGRRMGKATLHLATLVGQKPEGIHFAKDADEHQHWAKVYDEKYATVTDGHIYLKTIPAALEFNVKSFTVKAGKTYEFIFENVDHMLHNVVITKPGTEAEVGAMADAMAAQADAMARHYVPETDLILFSTPQVPDGETVKMEFTTPQEPGNYPYICTFPGHWRIMRGVMIVEAQ</sequence>
<dbReference type="PANTHER" id="PTHR33546:SF1">
    <property type="entry name" value="LARGE, MULTIFUNCTIONAL SECRETED PROTEIN"/>
    <property type="match status" value="1"/>
</dbReference>
<keyword evidence="4" id="KW-0186">Copper</keyword>
<dbReference type="PROSITE" id="PS00196">
    <property type="entry name" value="COPPER_BLUE"/>
    <property type="match status" value="1"/>
</dbReference>
<name>A0ABW2L794_9BACT</name>
<evidence type="ECO:0000259" key="8">
    <source>
        <dbReference type="Pfam" id="PF13472"/>
    </source>
</evidence>
<feature type="domain" description="DUF7133" evidence="9">
    <location>
        <begin position="353"/>
        <end position="557"/>
    </location>
</feature>
<keyword evidence="11" id="KW-1185">Reference proteome</keyword>
<keyword evidence="1" id="KW-0813">Transport</keyword>
<feature type="chain" id="PRO_5046321907" evidence="6">
    <location>
        <begin position="23"/>
        <end position="1140"/>
    </location>
</feature>
<evidence type="ECO:0000256" key="2">
    <source>
        <dbReference type="ARBA" id="ARBA00022723"/>
    </source>
</evidence>
<gene>
    <name evidence="10" type="ORF">ACFQY0_13645</name>
</gene>
<comment type="caution">
    <text evidence="10">The sequence shown here is derived from an EMBL/GenBank/DDBJ whole genome shotgun (WGS) entry which is preliminary data.</text>
</comment>
<dbReference type="SUPFAM" id="SSF50952">
    <property type="entry name" value="Soluble quinoprotein glucose dehydrogenase"/>
    <property type="match status" value="1"/>
</dbReference>
<dbReference type="InterPro" id="IPR011041">
    <property type="entry name" value="Quinoprot_gluc/sorb_DH_b-prop"/>
</dbReference>
<dbReference type="InterPro" id="IPR000923">
    <property type="entry name" value="BlueCu_1"/>
</dbReference>
<evidence type="ECO:0000256" key="6">
    <source>
        <dbReference type="SAM" id="SignalP"/>
    </source>
</evidence>
<feature type="domain" description="SGNH hydrolase-type esterase" evidence="8">
    <location>
        <begin position="58"/>
        <end position="236"/>
    </location>
</feature>
<feature type="domain" description="DUF7133" evidence="9">
    <location>
        <begin position="596"/>
        <end position="703"/>
    </location>
</feature>
<dbReference type="InterPro" id="IPR028871">
    <property type="entry name" value="BlueCu_1_BS"/>
</dbReference>
<reference evidence="11" key="1">
    <citation type="journal article" date="2019" name="Int. J. Syst. Evol. Microbiol.">
        <title>The Global Catalogue of Microorganisms (GCM) 10K type strain sequencing project: providing services to taxonomists for standard genome sequencing and annotation.</title>
        <authorList>
            <consortium name="The Broad Institute Genomics Platform"/>
            <consortium name="The Broad Institute Genome Sequencing Center for Infectious Disease"/>
            <person name="Wu L."/>
            <person name="Ma J."/>
        </authorList>
    </citation>
    <scope>NUCLEOTIDE SEQUENCE [LARGE SCALE GENOMIC DNA]</scope>
    <source>
        <strain evidence="11">CGMCC 4.1467</strain>
    </source>
</reference>
<feature type="region of interest" description="Disordered" evidence="5">
    <location>
        <begin position="25"/>
        <end position="44"/>
    </location>
</feature>
<dbReference type="Pfam" id="PF23500">
    <property type="entry name" value="DUF7133"/>
    <property type="match status" value="2"/>
</dbReference>
<keyword evidence="2" id="KW-0479">Metal-binding</keyword>